<dbReference type="GO" id="GO:0006310">
    <property type="term" value="P:DNA recombination"/>
    <property type="evidence" value="ECO:0007669"/>
    <property type="project" value="UniProtKB-KW"/>
</dbReference>
<evidence type="ECO:0000256" key="1">
    <source>
        <dbReference type="ARBA" id="ARBA00023172"/>
    </source>
</evidence>
<gene>
    <name evidence="3" type="ORF">FHK81_13205</name>
</gene>
<evidence type="ECO:0000259" key="2">
    <source>
        <dbReference type="PROSITE" id="PS51898"/>
    </source>
</evidence>
<dbReference type="GO" id="GO:0003677">
    <property type="term" value="F:DNA binding"/>
    <property type="evidence" value="ECO:0007669"/>
    <property type="project" value="InterPro"/>
</dbReference>
<name>A0A558B6S4_9GAMM</name>
<dbReference type="AlphaFoldDB" id="A0A558B6S4"/>
<comment type="caution">
    <text evidence="3">The sequence shown here is derived from an EMBL/GenBank/DDBJ whole genome shotgun (WGS) entry which is preliminary data.</text>
</comment>
<dbReference type="InterPro" id="IPR013762">
    <property type="entry name" value="Integrase-like_cat_sf"/>
</dbReference>
<protein>
    <submittedName>
        <fullName evidence="3">Tyrosine-type recombinase/integrase</fullName>
    </submittedName>
</protein>
<accession>A0A558B6S4</accession>
<keyword evidence="1" id="KW-0233">DNA recombination</keyword>
<organism evidence="3 4">
    <name type="scientific">Marinobacter vinifirmus</name>
    <dbReference type="NCBI Taxonomy" id="355591"/>
    <lineage>
        <taxon>Bacteria</taxon>
        <taxon>Pseudomonadati</taxon>
        <taxon>Pseudomonadota</taxon>
        <taxon>Gammaproteobacteria</taxon>
        <taxon>Pseudomonadales</taxon>
        <taxon>Marinobacteraceae</taxon>
        <taxon>Marinobacter</taxon>
    </lineage>
</organism>
<dbReference type="Proteomes" id="UP000319142">
    <property type="component" value="Unassembled WGS sequence"/>
</dbReference>
<dbReference type="PROSITE" id="PS51898">
    <property type="entry name" value="TYR_RECOMBINASE"/>
    <property type="match status" value="1"/>
</dbReference>
<dbReference type="SUPFAM" id="SSF56349">
    <property type="entry name" value="DNA breaking-rejoining enzymes"/>
    <property type="match status" value="1"/>
</dbReference>
<evidence type="ECO:0000313" key="3">
    <source>
        <dbReference type="EMBL" id="TVT32210.1"/>
    </source>
</evidence>
<dbReference type="GO" id="GO:0015074">
    <property type="term" value="P:DNA integration"/>
    <property type="evidence" value="ECO:0007669"/>
    <property type="project" value="InterPro"/>
</dbReference>
<dbReference type="InterPro" id="IPR011010">
    <property type="entry name" value="DNA_brk_join_enz"/>
</dbReference>
<sequence length="148" mass="16538">MSGEDGRPLIPNHEQCNQLLQECRQSSNQFVWSVAMICLATGARWIEAETLKNSGFVSGKVIFRDTKNGKSRAVPIDPKIQEQILEHALPGPGRLFGPCRSAFRSAYERCGYSTPQQLTHILRHTFASHYMMNGGDILTLQRILGHGN</sequence>
<proteinExistence type="predicted"/>
<dbReference type="EMBL" id="VMRX01000034">
    <property type="protein sequence ID" value="TVT32210.1"/>
    <property type="molecule type" value="Genomic_DNA"/>
</dbReference>
<evidence type="ECO:0000313" key="4">
    <source>
        <dbReference type="Proteomes" id="UP000319142"/>
    </source>
</evidence>
<dbReference type="Gene3D" id="1.10.443.10">
    <property type="entry name" value="Intergrase catalytic core"/>
    <property type="match status" value="1"/>
</dbReference>
<dbReference type="CDD" id="cd00796">
    <property type="entry name" value="INT_Rci_Hp1_C"/>
    <property type="match status" value="1"/>
</dbReference>
<feature type="domain" description="Tyr recombinase" evidence="2">
    <location>
        <begin position="6"/>
        <end position="148"/>
    </location>
</feature>
<dbReference type="InterPro" id="IPR002104">
    <property type="entry name" value="Integrase_catalytic"/>
</dbReference>
<reference evidence="3 4" key="1">
    <citation type="submission" date="2019-07" db="EMBL/GenBank/DDBJ databases">
        <title>The pathways for chlorine oxyanion respiration interact through the shared metabolite chlorate.</title>
        <authorList>
            <person name="Barnum T.P."/>
            <person name="Cheng Y."/>
            <person name="Hill K.A."/>
            <person name="Lucas L.N."/>
            <person name="Carlson H.K."/>
            <person name="Coates J.D."/>
        </authorList>
    </citation>
    <scope>NUCLEOTIDE SEQUENCE [LARGE SCALE GENOMIC DNA]</scope>
    <source>
        <strain evidence="3">UCB</strain>
    </source>
</reference>
<dbReference type="Pfam" id="PF00589">
    <property type="entry name" value="Phage_integrase"/>
    <property type="match status" value="1"/>
</dbReference>